<name>A0ABM1A437_APLCA</name>
<accession>A0ABM1A437</accession>
<proteinExistence type="predicted"/>
<evidence type="ECO:0000256" key="1">
    <source>
        <dbReference type="SAM" id="MobiDB-lite"/>
    </source>
</evidence>
<reference evidence="4" key="1">
    <citation type="submission" date="2025-08" db="UniProtKB">
        <authorList>
            <consortium name="RefSeq"/>
        </authorList>
    </citation>
    <scope>IDENTIFICATION</scope>
</reference>
<keyword evidence="2" id="KW-1133">Transmembrane helix</keyword>
<feature type="compositionally biased region" description="Polar residues" evidence="1">
    <location>
        <begin position="226"/>
        <end position="258"/>
    </location>
</feature>
<keyword evidence="2" id="KW-0812">Transmembrane</keyword>
<feature type="transmembrane region" description="Helical" evidence="2">
    <location>
        <begin position="152"/>
        <end position="172"/>
    </location>
</feature>
<feature type="region of interest" description="Disordered" evidence="1">
    <location>
        <begin position="210"/>
        <end position="258"/>
    </location>
</feature>
<gene>
    <name evidence="4" type="primary">LOC101858117</name>
</gene>
<dbReference type="Proteomes" id="UP000694888">
    <property type="component" value="Unplaced"/>
</dbReference>
<feature type="compositionally biased region" description="Low complexity" evidence="1">
    <location>
        <begin position="28"/>
        <end position="50"/>
    </location>
</feature>
<organism evidence="3 4">
    <name type="scientific">Aplysia californica</name>
    <name type="common">California sea hare</name>
    <dbReference type="NCBI Taxonomy" id="6500"/>
    <lineage>
        <taxon>Eukaryota</taxon>
        <taxon>Metazoa</taxon>
        <taxon>Spiralia</taxon>
        <taxon>Lophotrochozoa</taxon>
        <taxon>Mollusca</taxon>
        <taxon>Gastropoda</taxon>
        <taxon>Heterobranchia</taxon>
        <taxon>Euthyneura</taxon>
        <taxon>Tectipleura</taxon>
        <taxon>Aplysiida</taxon>
        <taxon>Aplysioidea</taxon>
        <taxon>Aplysiidae</taxon>
        <taxon>Aplysia</taxon>
    </lineage>
</organism>
<feature type="compositionally biased region" description="Polar residues" evidence="1">
    <location>
        <begin position="1"/>
        <end position="20"/>
    </location>
</feature>
<keyword evidence="2" id="KW-0472">Membrane</keyword>
<protein>
    <submittedName>
        <fullName evidence="4">Uncharacterized protein LOC101858117 isoform X1</fullName>
    </submittedName>
</protein>
<keyword evidence="3" id="KW-1185">Reference proteome</keyword>
<dbReference type="GeneID" id="101858117"/>
<dbReference type="RefSeq" id="XP_012940426.1">
    <property type="nucleotide sequence ID" value="XM_013084972.2"/>
</dbReference>
<evidence type="ECO:0000313" key="4">
    <source>
        <dbReference type="RefSeq" id="XP_012940426.1"/>
    </source>
</evidence>
<sequence length="258" mass="28033">MQSLREFSANKSCPELSQDSRLCPDVQHTSSLSHSLSHSISGSLSDSPSHSHSHTRTHSLDSASEQIYLRTSSLPLLSQDEFAESSHDVTTDSPAHNMTTTTEDDVIEILSCHVEPEEDTASGPALMAVKIPPVPSIVETPSDAHRRRVARAIGVVTFLLLLFSIILIGISLNMSKDIDEMAVATHIPTVNNGEAGVLDDSGNRRLSYNYHNHKSDNDDVNNNVVQSLGSVNNSSRTFPTNEQELFSEPTNGSSFPIT</sequence>
<evidence type="ECO:0000313" key="3">
    <source>
        <dbReference type="Proteomes" id="UP000694888"/>
    </source>
</evidence>
<evidence type="ECO:0000256" key="2">
    <source>
        <dbReference type="SAM" id="Phobius"/>
    </source>
</evidence>
<feature type="region of interest" description="Disordered" evidence="1">
    <location>
        <begin position="1"/>
        <end position="64"/>
    </location>
</feature>